<dbReference type="KEGG" id="mar:MAE_53790"/>
<reference evidence="1 2" key="1">
    <citation type="journal article" date="2007" name="DNA Res.">
        <title>Complete genomic structure of the bloom-forming toxic cyanobacterium Microcystis aeruginosa NIES-843.</title>
        <authorList>
            <person name="Kaneko T."/>
            <person name="Nakajima N."/>
            <person name="Okamoto S."/>
            <person name="Suzuki I."/>
            <person name="Tanabe Y."/>
            <person name="Tamaoki M."/>
            <person name="Nakamura Y."/>
            <person name="Kasai F."/>
            <person name="Watanabe A."/>
            <person name="Kawashima K."/>
            <person name="Kishida Y."/>
            <person name="Ono A."/>
            <person name="Shimizu Y."/>
            <person name="Takahashi C."/>
            <person name="Minami C."/>
            <person name="Fujishiro T."/>
            <person name="Kohara M."/>
            <person name="Katoh M."/>
            <person name="Nakazaki N."/>
            <person name="Nakayama S."/>
            <person name="Yamada M."/>
            <person name="Tabata S."/>
            <person name="Watanabe M.M."/>
        </authorList>
    </citation>
    <scope>NUCLEOTIDE SEQUENCE [LARGE SCALE GENOMIC DNA]</scope>
    <source>
        <strain evidence="2">NIES-843 / IAM M-247</strain>
    </source>
</reference>
<keyword evidence="2" id="KW-1185">Reference proteome</keyword>
<dbReference type="HOGENOM" id="CLU_2602098_0_0_3"/>
<organism evidence="1 2">
    <name type="scientific">Microcystis aeruginosa (strain NIES-843 / IAM M-2473)</name>
    <dbReference type="NCBI Taxonomy" id="449447"/>
    <lineage>
        <taxon>Bacteria</taxon>
        <taxon>Bacillati</taxon>
        <taxon>Cyanobacteriota</taxon>
        <taxon>Cyanophyceae</taxon>
        <taxon>Oscillatoriophycideae</taxon>
        <taxon>Chroococcales</taxon>
        <taxon>Microcystaceae</taxon>
        <taxon>Microcystis</taxon>
    </lineage>
</organism>
<evidence type="ECO:0000313" key="2">
    <source>
        <dbReference type="Proteomes" id="UP000001510"/>
    </source>
</evidence>
<dbReference type="PaxDb" id="449447-MAE_53790"/>
<name>B0JYG3_MICAN</name>
<dbReference type="Proteomes" id="UP000001510">
    <property type="component" value="Chromosome"/>
</dbReference>
<dbReference type="EnsemblBacteria" id="BAG05201">
    <property type="protein sequence ID" value="BAG05201"/>
    <property type="gene ID" value="MAE_53790"/>
</dbReference>
<dbReference type="EMBL" id="AP009552">
    <property type="protein sequence ID" value="BAG05201.1"/>
    <property type="molecule type" value="Genomic_DNA"/>
</dbReference>
<gene>
    <name evidence="1" type="ordered locus">MAE_53790</name>
</gene>
<dbReference type="AlphaFoldDB" id="B0JYG3"/>
<sequence length="79" mass="9112">MAFLIKTKCKLIWYRLLTTDSPKGKLPTSSFRITAIKRAEEVMVSGLCLLKGSFLYYTCNINLFSIWEKKITRTGEMGR</sequence>
<proteinExistence type="predicted"/>
<accession>B0JYG3</accession>
<dbReference type="BioCyc" id="MAER449447:MAE_RS23370-MONOMER"/>
<protein>
    <submittedName>
        <fullName evidence="1">Uncharacterized protein</fullName>
    </submittedName>
</protein>
<evidence type="ECO:0000313" key="1">
    <source>
        <dbReference type="EMBL" id="BAG05201.1"/>
    </source>
</evidence>